<dbReference type="Proteomes" id="UP000033804">
    <property type="component" value="Segment"/>
</dbReference>
<feature type="region of interest" description="Disordered" evidence="1">
    <location>
        <begin position="1"/>
        <end position="83"/>
    </location>
</feature>
<feature type="compositionally biased region" description="Low complexity" evidence="1">
    <location>
        <begin position="27"/>
        <end position="43"/>
    </location>
</feature>
<protein>
    <submittedName>
        <fullName evidence="2">Uncharacterized protein</fullName>
    </submittedName>
</protein>
<reference evidence="3" key="2">
    <citation type="submission" date="2015-03" db="EMBL/GenBank/DDBJ databases">
        <title>The genome and structure of Sinorhizobium meliloti phage phiM9.</title>
        <authorList>
            <person name="Johnson M.C."/>
            <person name="Tatum K.B."/>
            <person name="Lynn J.S."/>
            <person name="Brewer T.E."/>
            <person name="Washburn B.K."/>
            <person name="Stroupe M.E."/>
            <person name="Jones K.M."/>
        </authorList>
    </citation>
    <scope>NUCLEOTIDE SEQUENCE [LARGE SCALE GENOMIC DNA]</scope>
</reference>
<feature type="compositionally biased region" description="Polar residues" evidence="1">
    <location>
        <begin position="50"/>
        <end position="59"/>
    </location>
</feature>
<feature type="compositionally biased region" description="Low complexity" evidence="1">
    <location>
        <begin position="60"/>
        <end position="74"/>
    </location>
</feature>
<keyword evidence="3" id="KW-1185">Reference proteome</keyword>
<organism evidence="2 3">
    <name type="scientific">Sinorhizobium phage phiM9</name>
    <dbReference type="NCBI Taxonomy" id="1636182"/>
    <lineage>
        <taxon>Viruses</taxon>
        <taxon>Duplodnaviria</taxon>
        <taxon>Heunggongvirae</taxon>
        <taxon>Uroviricota</taxon>
        <taxon>Caudoviricetes</taxon>
        <taxon>Pootjesviridae</taxon>
        <taxon>Emnonavirus</taxon>
        <taxon>Emnonavirus phiM9</taxon>
    </lineage>
</organism>
<reference evidence="2 3" key="1">
    <citation type="journal article" date="2015" name="J. Virol.">
        <title>Sinorhizobium meliloti Phage ?M9 Defines a New Group of T4 Superfamily Phages with Unusual Genomic Features but a Common T=16 Capsid.</title>
        <authorList>
            <person name="Johnson M.C."/>
            <person name="Tatum K.B."/>
            <person name="Lynn J.S."/>
            <person name="Brewer T.E."/>
            <person name="Lu S."/>
            <person name="Washburn B.K."/>
            <person name="Stroupe M.E."/>
            <person name="Jones K.M."/>
        </authorList>
    </citation>
    <scope>NUCLEOTIDE SEQUENCE [LARGE SCALE GENOMIC DNA]</scope>
</reference>
<feature type="compositionally biased region" description="Polar residues" evidence="1">
    <location>
        <begin position="1"/>
        <end position="16"/>
    </location>
</feature>
<dbReference type="GeneID" id="26517828"/>
<gene>
    <name evidence="2" type="ORF">Sm_phiM9_148</name>
</gene>
<evidence type="ECO:0000313" key="3">
    <source>
        <dbReference type="Proteomes" id="UP000033804"/>
    </source>
</evidence>
<evidence type="ECO:0000313" key="2">
    <source>
        <dbReference type="EMBL" id="AKE44776.1"/>
    </source>
</evidence>
<proteinExistence type="predicted"/>
<name>A0A0F6TGT2_9CAUD</name>
<dbReference type="KEGG" id="vg:26517828"/>
<dbReference type="RefSeq" id="YP_009189530.1">
    <property type="nucleotide sequence ID" value="NC_028676.1"/>
</dbReference>
<sequence length="165" mass="18436">MSRSSMTSPLFSSSRESLPVRTLAHGRSTLRTTSDRSISSRSTARFVRTLATNSSPMENSFSSKRSPSRTSSRSTKVQSSLFTRTEQIVPTRKFAMKPMKSYHDVQAAIGATKDLEDAKKRLLEKPSGYHPSDLLVAVQKKQRDRDSLVNELRSSFHVIQGGKKD</sequence>
<dbReference type="EMBL" id="KP881232">
    <property type="protein sequence ID" value="AKE44776.1"/>
    <property type="molecule type" value="Genomic_DNA"/>
</dbReference>
<accession>A0A0F6TGT2</accession>
<evidence type="ECO:0000256" key="1">
    <source>
        <dbReference type="SAM" id="MobiDB-lite"/>
    </source>
</evidence>